<organism evidence="1 2">
    <name type="scientific">Haloferax namakaokahaiae</name>
    <dbReference type="NCBI Taxonomy" id="1748331"/>
    <lineage>
        <taxon>Archaea</taxon>
        <taxon>Methanobacteriati</taxon>
        <taxon>Methanobacteriota</taxon>
        <taxon>Stenosarchaea group</taxon>
        <taxon>Halobacteria</taxon>
        <taxon>Halobacteriales</taxon>
        <taxon>Haloferacaceae</taxon>
        <taxon>Haloferax</taxon>
    </lineage>
</organism>
<dbReference type="EMBL" id="JBHTAA010000005">
    <property type="protein sequence ID" value="MFC7203904.1"/>
    <property type="molecule type" value="Genomic_DNA"/>
</dbReference>
<accession>A0ABD5ZF48</accession>
<evidence type="ECO:0000313" key="1">
    <source>
        <dbReference type="EMBL" id="MFC7203904.1"/>
    </source>
</evidence>
<gene>
    <name evidence="1" type="ORF">ACFQJC_10280</name>
</gene>
<comment type="caution">
    <text evidence="1">The sequence shown here is derived from an EMBL/GenBank/DDBJ whole genome shotgun (WGS) entry which is preliminary data.</text>
</comment>
<keyword evidence="2" id="KW-1185">Reference proteome</keyword>
<dbReference type="RefSeq" id="WP_390223239.1">
    <property type="nucleotide sequence ID" value="NZ_JBHTAA010000005.1"/>
</dbReference>
<proteinExistence type="predicted"/>
<evidence type="ECO:0000313" key="2">
    <source>
        <dbReference type="Proteomes" id="UP001596481"/>
    </source>
</evidence>
<protein>
    <submittedName>
        <fullName evidence="1">Uncharacterized protein</fullName>
    </submittedName>
</protein>
<dbReference type="AlphaFoldDB" id="A0ABD5ZF48"/>
<sequence length="83" mass="9500">MLELAYADPEHRFSVDDFVVEAPSKSEVEIALRHVHLPKLASGGYIHWNPDLEVFTCGPEFERVRSAMVLLTTHRHVFPGDWV</sequence>
<name>A0ABD5ZF48_9EURY</name>
<dbReference type="Proteomes" id="UP001596481">
    <property type="component" value="Unassembled WGS sequence"/>
</dbReference>
<reference evidence="1 2" key="1">
    <citation type="journal article" date="2019" name="Int. J. Syst. Evol. Microbiol.">
        <title>The Global Catalogue of Microorganisms (GCM) 10K type strain sequencing project: providing services to taxonomists for standard genome sequencing and annotation.</title>
        <authorList>
            <consortium name="The Broad Institute Genomics Platform"/>
            <consortium name="The Broad Institute Genome Sequencing Center for Infectious Disease"/>
            <person name="Wu L."/>
            <person name="Ma J."/>
        </authorList>
    </citation>
    <scope>NUCLEOTIDE SEQUENCE [LARGE SCALE GENOMIC DNA]</scope>
    <source>
        <strain evidence="1 2">DSM 29988</strain>
    </source>
</reference>